<dbReference type="RefSeq" id="WP_152586185.1">
    <property type="nucleotide sequence ID" value="NZ_CP045423.1"/>
</dbReference>
<sequence length="64" mass="6366">MSKTPNTDGEPRSPKVNPGDQAPPGTPGVGENLCRDCKGSGRIGDKPCPTCGGTGTVLEELGGA</sequence>
<accession>A0A5P9JUN5</accession>
<feature type="compositionally biased region" description="Basic and acidic residues" evidence="1">
    <location>
        <begin position="33"/>
        <end position="45"/>
    </location>
</feature>
<reference evidence="2 3" key="1">
    <citation type="submission" date="2019-10" db="EMBL/GenBank/DDBJ databases">
        <title>Isolation, Identification of Microvirga thermotolerans HR1, a novel thermophilic bacterium and Comparative Genomics of the genus Microvirga.</title>
        <authorList>
            <person name="Li J."/>
            <person name="Zhang W."/>
            <person name="Lin M."/>
            <person name="Wang J."/>
        </authorList>
    </citation>
    <scope>NUCLEOTIDE SEQUENCE [LARGE SCALE GENOMIC DNA]</scope>
    <source>
        <strain evidence="2 3">HR1</strain>
    </source>
</reference>
<evidence type="ECO:0000313" key="2">
    <source>
        <dbReference type="EMBL" id="QFU16542.1"/>
    </source>
</evidence>
<evidence type="ECO:0000313" key="3">
    <source>
        <dbReference type="Proteomes" id="UP000325614"/>
    </source>
</evidence>
<proteinExistence type="predicted"/>
<dbReference type="Gene3D" id="6.20.20.10">
    <property type="match status" value="1"/>
</dbReference>
<organism evidence="2 3">
    <name type="scientific">Microvirga thermotolerans</name>
    <dbReference type="NCBI Taxonomy" id="2651334"/>
    <lineage>
        <taxon>Bacteria</taxon>
        <taxon>Pseudomonadati</taxon>
        <taxon>Pseudomonadota</taxon>
        <taxon>Alphaproteobacteria</taxon>
        <taxon>Hyphomicrobiales</taxon>
        <taxon>Methylobacteriaceae</taxon>
        <taxon>Microvirga</taxon>
    </lineage>
</organism>
<gene>
    <name evidence="2" type="ORF">GDR74_10045</name>
</gene>
<dbReference type="EMBL" id="CP045423">
    <property type="protein sequence ID" value="QFU16542.1"/>
    <property type="molecule type" value="Genomic_DNA"/>
</dbReference>
<feature type="region of interest" description="Disordered" evidence="1">
    <location>
        <begin position="1"/>
        <end position="64"/>
    </location>
</feature>
<protein>
    <recommendedName>
        <fullName evidence="4">Molecular chaperone DnaJ</fullName>
    </recommendedName>
</protein>
<evidence type="ECO:0000256" key="1">
    <source>
        <dbReference type="SAM" id="MobiDB-lite"/>
    </source>
</evidence>
<dbReference type="InterPro" id="IPR036410">
    <property type="entry name" value="HSP_DnaJ_Cys-rich_dom_sf"/>
</dbReference>
<evidence type="ECO:0008006" key="4">
    <source>
        <dbReference type="Google" id="ProtNLM"/>
    </source>
</evidence>
<dbReference type="AlphaFoldDB" id="A0A5P9JUN5"/>
<dbReference type="KEGG" id="mico:GDR74_10045"/>
<keyword evidence="3" id="KW-1185">Reference proteome</keyword>
<dbReference type="Proteomes" id="UP000325614">
    <property type="component" value="Chromosome"/>
</dbReference>
<dbReference type="SUPFAM" id="SSF57938">
    <property type="entry name" value="DnaJ/Hsp40 cysteine-rich domain"/>
    <property type="match status" value="1"/>
</dbReference>
<name>A0A5P9JUN5_9HYPH</name>